<gene>
    <name evidence="2" type="ORF">Desgi_0784</name>
</gene>
<dbReference type="RefSeq" id="WP_006520988.1">
    <property type="nucleotide sequence ID" value="NC_021184.1"/>
</dbReference>
<organism evidence="2 3">
    <name type="scientific">Desulfoscipio gibsoniae DSM 7213</name>
    <dbReference type="NCBI Taxonomy" id="767817"/>
    <lineage>
        <taxon>Bacteria</taxon>
        <taxon>Bacillati</taxon>
        <taxon>Bacillota</taxon>
        <taxon>Clostridia</taxon>
        <taxon>Eubacteriales</taxon>
        <taxon>Desulfallaceae</taxon>
        <taxon>Desulfoscipio</taxon>
    </lineage>
</organism>
<sequence>MRKTVVLVVALLLSLTMASAAFAHSSGYVTYFNNGGSGWVSNGQHGHYWSGFDGPVIVKGISNDGHFNAHDWGYGYSRGGSLYRYNDANGKAHYYYDWDNDGDWYYYKDDNGRNQYVYIDPDREGEWYRYYDKNGNIQYYYDVR</sequence>
<keyword evidence="1" id="KW-0732">Signal</keyword>
<protein>
    <recommendedName>
        <fullName evidence="4">1,4-beta-N-acetylmuramidase</fullName>
    </recommendedName>
</protein>
<evidence type="ECO:0000313" key="3">
    <source>
        <dbReference type="Proteomes" id="UP000013520"/>
    </source>
</evidence>
<dbReference type="AlphaFoldDB" id="R4KL22"/>
<evidence type="ECO:0008006" key="4">
    <source>
        <dbReference type="Google" id="ProtNLM"/>
    </source>
</evidence>
<reference evidence="2 3" key="1">
    <citation type="submission" date="2012-01" db="EMBL/GenBank/DDBJ databases">
        <title>Complete sequence of Desulfotomaculum gibsoniae DSM 7213.</title>
        <authorList>
            <consortium name="US DOE Joint Genome Institute"/>
            <person name="Lucas S."/>
            <person name="Han J."/>
            <person name="Lapidus A."/>
            <person name="Cheng J.-F."/>
            <person name="Goodwin L."/>
            <person name="Pitluck S."/>
            <person name="Peters L."/>
            <person name="Ovchinnikova G."/>
            <person name="Teshima H."/>
            <person name="Detter J.C."/>
            <person name="Han C."/>
            <person name="Tapia R."/>
            <person name="Land M."/>
            <person name="Hauser L."/>
            <person name="Kyrpides N."/>
            <person name="Ivanova N."/>
            <person name="Pagani I."/>
            <person name="Parshina S."/>
            <person name="Plugge C."/>
            <person name="Muyzer G."/>
            <person name="Kuever J."/>
            <person name="Ivanova A."/>
            <person name="Nazina T."/>
            <person name="Klenk H.-P."/>
            <person name="Brambilla E."/>
            <person name="Spring S."/>
            <person name="Stams A.F."/>
            <person name="Woyke T."/>
        </authorList>
    </citation>
    <scope>NUCLEOTIDE SEQUENCE [LARGE SCALE GENOMIC DNA]</scope>
    <source>
        <strain evidence="2 3">DSM 7213</strain>
    </source>
</reference>
<keyword evidence="3" id="KW-1185">Reference proteome</keyword>
<dbReference type="OrthoDB" id="1809115at2"/>
<proteinExistence type="predicted"/>
<accession>R4KL22</accession>
<name>R4KL22_9FIRM</name>
<feature type="chain" id="PRO_5004367661" description="1,4-beta-N-acetylmuramidase" evidence="1">
    <location>
        <begin position="24"/>
        <end position="144"/>
    </location>
</feature>
<dbReference type="EMBL" id="CP003273">
    <property type="protein sequence ID" value="AGL00336.1"/>
    <property type="molecule type" value="Genomic_DNA"/>
</dbReference>
<dbReference type="KEGG" id="dgi:Desgi_0784"/>
<evidence type="ECO:0000313" key="2">
    <source>
        <dbReference type="EMBL" id="AGL00336.1"/>
    </source>
</evidence>
<dbReference type="HOGENOM" id="CLU_1793368_0_0_9"/>
<feature type="signal peptide" evidence="1">
    <location>
        <begin position="1"/>
        <end position="23"/>
    </location>
</feature>
<evidence type="ECO:0000256" key="1">
    <source>
        <dbReference type="SAM" id="SignalP"/>
    </source>
</evidence>
<dbReference type="Proteomes" id="UP000013520">
    <property type="component" value="Chromosome"/>
</dbReference>